<reference evidence="2" key="1">
    <citation type="journal article" date="2013" name="BMC Genomics">
        <title>Unscrambling butterfly oogenesis.</title>
        <authorList>
            <person name="Carter J.M."/>
            <person name="Baker S.C."/>
            <person name="Pink R."/>
            <person name="Carter D.R."/>
            <person name="Collins A."/>
            <person name="Tomlin J."/>
            <person name="Gibbs M."/>
            <person name="Breuker C.J."/>
        </authorList>
    </citation>
    <scope>NUCLEOTIDE SEQUENCE</scope>
    <source>
        <tissue evidence="2">Ovary</tissue>
    </source>
</reference>
<feature type="signal peptide" evidence="1">
    <location>
        <begin position="1"/>
        <end position="32"/>
    </location>
</feature>
<sequence>MHYVIWSANLFINLLGQHFNLFLVCLLNSSECQVCLFVVTLPRQILQDFDFRVGPIIRCKLGIEKLDQF</sequence>
<evidence type="ECO:0000256" key="1">
    <source>
        <dbReference type="SAM" id="SignalP"/>
    </source>
</evidence>
<dbReference type="EMBL" id="GAIX01007394">
    <property type="protein sequence ID" value="JAA85166.1"/>
    <property type="molecule type" value="Transcribed_RNA"/>
</dbReference>
<feature type="chain" id="PRO_5004522313" evidence="1">
    <location>
        <begin position="33"/>
        <end position="69"/>
    </location>
</feature>
<accession>S4P135</accession>
<reference evidence="2" key="2">
    <citation type="submission" date="2013-05" db="EMBL/GenBank/DDBJ databases">
        <authorList>
            <person name="Carter J.-M."/>
            <person name="Baker S.C."/>
            <person name="Pink R."/>
            <person name="Carter D.R.F."/>
            <person name="Collins A."/>
            <person name="Tomlin J."/>
            <person name="Gibbs M."/>
            <person name="Breuker C.J."/>
        </authorList>
    </citation>
    <scope>NUCLEOTIDE SEQUENCE</scope>
    <source>
        <tissue evidence="2">Ovary</tissue>
    </source>
</reference>
<dbReference type="AlphaFoldDB" id="S4P135"/>
<name>S4P135_9NEOP</name>
<proteinExistence type="predicted"/>
<evidence type="ECO:0000313" key="2">
    <source>
        <dbReference type="EMBL" id="JAA85166.1"/>
    </source>
</evidence>
<protein>
    <submittedName>
        <fullName evidence="2">Uncharacterized protein</fullName>
    </submittedName>
</protein>
<organism evidence="2">
    <name type="scientific">Pararge aegeria</name>
    <name type="common">speckled wood butterfly</name>
    <dbReference type="NCBI Taxonomy" id="116150"/>
    <lineage>
        <taxon>Eukaryota</taxon>
        <taxon>Metazoa</taxon>
        <taxon>Ecdysozoa</taxon>
        <taxon>Arthropoda</taxon>
        <taxon>Hexapoda</taxon>
        <taxon>Insecta</taxon>
        <taxon>Pterygota</taxon>
        <taxon>Neoptera</taxon>
        <taxon>Endopterygota</taxon>
        <taxon>Lepidoptera</taxon>
        <taxon>Glossata</taxon>
        <taxon>Ditrysia</taxon>
        <taxon>Papilionoidea</taxon>
        <taxon>Nymphalidae</taxon>
        <taxon>Satyrinae</taxon>
        <taxon>Satyrini</taxon>
        <taxon>Parargina</taxon>
        <taxon>Pararge</taxon>
    </lineage>
</organism>
<keyword evidence="1" id="KW-0732">Signal</keyword>